<proteinExistence type="inferred from homology"/>
<dbReference type="GO" id="GO:0005975">
    <property type="term" value="P:carbohydrate metabolic process"/>
    <property type="evidence" value="ECO:0007669"/>
    <property type="project" value="InterPro"/>
</dbReference>
<evidence type="ECO:0000313" key="3">
    <source>
        <dbReference type="EMBL" id="GAO42296.1"/>
    </source>
</evidence>
<comment type="similarity">
    <text evidence="1">Belongs to the glycosyl hydrolase 16 family.</text>
</comment>
<organism evidence="3 4">
    <name type="scientific">Flavihumibacter petaseus NBRC 106054</name>
    <dbReference type="NCBI Taxonomy" id="1220578"/>
    <lineage>
        <taxon>Bacteria</taxon>
        <taxon>Pseudomonadati</taxon>
        <taxon>Bacteroidota</taxon>
        <taxon>Chitinophagia</taxon>
        <taxon>Chitinophagales</taxon>
        <taxon>Chitinophagaceae</taxon>
        <taxon>Flavihumibacter</taxon>
    </lineage>
</organism>
<accession>A0A0E9MXY3</accession>
<dbReference type="PANTHER" id="PTHR10963">
    <property type="entry name" value="GLYCOSYL HYDROLASE-RELATED"/>
    <property type="match status" value="1"/>
</dbReference>
<name>A0A0E9MXY3_9BACT</name>
<dbReference type="InterPro" id="IPR050546">
    <property type="entry name" value="Glycosyl_Hydrlase_16"/>
</dbReference>
<keyword evidence="3" id="KW-0326">Glycosidase</keyword>
<dbReference type="EMBL" id="BBWV01000001">
    <property type="protein sequence ID" value="GAO42296.1"/>
    <property type="molecule type" value="Genomic_DNA"/>
</dbReference>
<protein>
    <submittedName>
        <fullName evidence="3">Putative glycosidase</fullName>
    </submittedName>
</protein>
<dbReference type="Pfam" id="PF00722">
    <property type="entry name" value="Glyco_hydro_16"/>
    <property type="match status" value="1"/>
</dbReference>
<dbReference type="PROSITE" id="PS51762">
    <property type="entry name" value="GH16_2"/>
    <property type="match status" value="1"/>
</dbReference>
<reference evidence="3 4" key="1">
    <citation type="submission" date="2015-04" db="EMBL/GenBank/DDBJ databases">
        <title>Whole genome shotgun sequence of Flavihumibacter petaseus NBRC 106054.</title>
        <authorList>
            <person name="Miyazawa S."/>
            <person name="Hosoyama A."/>
            <person name="Hashimoto M."/>
            <person name="Noguchi M."/>
            <person name="Tsuchikane K."/>
            <person name="Ohji S."/>
            <person name="Yamazoe A."/>
            <person name="Ichikawa N."/>
            <person name="Kimura A."/>
            <person name="Fujita N."/>
        </authorList>
    </citation>
    <scope>NUCLEOTIDE SEQUENCE [LARGE SCALE GENOMIC DNA]</scope>
    <source>
        <strain evidence="3 4">NBRC 106054</strain>
    </source>
</reference>
<dbReference type="InterPro" id="IPR000757">
    <property type="entry name" value="Beta-glucanase-like"/>
</dbReference>
<dbReference type="PROSITE" id="PS51257">
    <property type="entry name" value="PROKAR_LIPOPROTEIN"/>
    <property type="match status" value="1"/>
</dbReference>
<gene>
    <name evidence="3" type="ORF">FPE01S_01_13090</name>
</gene>
<comment type="caution">
    <text evidence="3">The sequence shown here is derived from an EMBL/GenBank/DDBJ whole genome shotgun (WGS) entry which is preliminary data.</text>
</comment>
<dbReference type="RefSeq" id="WP_083990152.1">
    <property type="nucleotide sequence ID" value="NZ_BBWV01000001.1"/>
</dbReference>
<dbReference type="AlphaFoldDB" id="A0A0E9MXY3"/>
<dbReference type="Gene3D" id="2.60.120.200">
    <property type="match status" value="1"/>
</dbReference>
<dbReference type="CDD" id="cd08023">
    <property type="entry name" value="GH16_laminarinase_like"/>
    <property type="match status" value="1"/>
</dbReference>
<evidence type="ECO:0000313" key="4">
    <source>
        <dbReference type="Proteomes" id="UP000033121"/>
    </source>
</evidence>
<evidence type="ECO:0000256" key="1">
    <source>
        <dbReference type="ARBA" id="ARBA00006865"/>
    </source>
</evidence>
<dbReference type="GO" id="GO:0004553">
    <property type="term" value="F:hydrolase activity, hydrolyzing O-glycosyl compounds"/>
    <property type="evidence" value="ECO:0007669"/>
    <property type="project" value="InterPro"/>
</dbReference>
<evidence type="ECO:0000259" key="2">
    <source>
        <dbReference type="PROSITE" id="PS51762"/>
    </source>
</evidence>
<feature type="domain" description="GH16" evidence="2">
    <location>
        <begin position="28"/>
        <end position="310"/>
    </location>
</feature>
<dbReference type="OrthoDB" id="9809583at2"/>
<dbReference type="PANTHER" id="PTHR10963:SF60">
    <property type="entry name" value="GRAM-NEGATIVE BACTERIA-BINDING PROTEIN 1-RELATED"/>
    <property type="match status" value="1"/>
</dbReference>
<keyword evidence="4" id="KW-1185">Reference proteome</keyword>
<keyword evidence="3" id="KW-0378">Hydrolase</keyword>
<dbReference type="STRING" id="1220578.FPE01S_01_13090"/>
<dbReference type="Proteomes" id="UP000033121">
    <property type="component" value="Unassembled WGS sequence"/>
</dbReference>
<sequence length="310" mass="34891">MKVTSLTMLTCIAWMAITGCRRENLSDAGAGAAPTQQSLQRDDAPVKIASLYAPSGYVKVWEDQFNTATIDASKWVAASLRDPVSGDLVPGAAGDHLLNTEYAGYITPEDTYIENGSLVLRNQKRSYSGSSPAGSFNYTSGWVMSMHRGFFNKGYIEIKAKFPSGDKVWPAAWLIAEDLTWGPEWDMFEYFGYRSDVGYDNMGMHLAYGEWPDVSWSSAWIKPFDGTYDCEAWHVYGFEWTDTFAAWYIDGVQVRKLNKGNAKGSKIYKKWPNENMYIVLNNGQRSSSPDATTTWPNYLTVDYIEVYQKP</sequence>
<dbReference type="SUPFAM" id="SSF49899">
    <property type="entry name" value="Concanavalin A-like lectins/glucanases"/>
    <property type="match status" value="1"/>
</dbReference>
<dbReference type="InterPro" id="IPR013320">
    <property type="entry name" value="ConA-like_dom_sf"/>
</dbReference>